<reference evidence="1 2" key="1">
    <citation type="journal article" date="2015" name="Stand. Genomic Sci.">
        <title>Genomic Encyclopedia of Bacterial and Archaeal Type Strains, Phase III: the genomes of soil and plant-associated and newly described type strains.</title>
        <authorList>
            <person name="Whitman W.B."/>
            <person name="Woyke T."/>
            <person name="Klenk H.P."/>
            <person name="Zhou Y."/>
            <person name="Lilburn T.G."/>
            <person name="Beck B.J."/>
            <person name="De Vos P."/>
            <person name="Vandamme P."/>
            <person name="Eisen J.A."/>
            <person name="Garrity G."/>
            <person name="Hugenholtz P."/>
            <person name="Kyrpides N.C."/>
        </authorList>
    </citation>
    <scope>NUCLEOTIDE SEQUENCE [LARGE SCALE GENOMIC DNA]</scope>
    <source>
        <strain evidence="1 2">CECT 8445</strain>
    </source>
</reference>
<protein>
    <submittedName>
        <fullName evidence="1">Uncharacterized protein</fullName>
    </submittedName>
</protein>
<gene>
    <name evidence="1" type="ORF">DFQ05_0532</name>
</gene>
<organism evidence="1 2">
    <name type="scientific">Winogradskyella wandonensis</name>
    <dbReference type="NCBI Taxonomy" id="1442586"/>
    <lineage>
        <taxon>Bacteria</taxon>
        <taxon>Pseudomonadati</taxon>
        <taxon>Bacteroidota</taxon>
        <taxon>Flavobacteriia</taxon>
        <taxon>Flavobacteriales</taxon>
        <taxon>Flavobacteriaceae</taxon>
        <taxon>Winogradskyella</taxon>
    </lineage>
</organism>
<accession>A0A4V2PU50</accession>
<name>A0A4V2PU50_9FLAO</name>
<dbReference type="EMBL" id="SMGI01000001">
    <property type="protein sequence ID" value="TCK69021.1"/>
    <property type="molecule type" value="Genomic_DNA"/>
</dbReference>
<comment type="caution">
    <text evidence="1">The sequence shown here is derived from an EMBL/GenBank/DDBJ whole genome shotgun (WGS) entry which is preliminary data.</text>
</comment>
<evidence type="ECO:0000313" key="1">
    <source>
        <dbReference type="EMBL" id="TCK69021.1"/>
    </source>
</evidence>
<dbReference type="Proteomes" id="UP000295714">
    <property type="component" value="Unassembled WGS sequence"/>
</dbReference>
<evidence type="ECO:0000313" key="2">
    <source>
        <dbReference type="Proteomes" id="UP000295714"/>
    </source>
</evidence>
<proteinExistence type="predicted"/>
<keyword evidence="2" id="KW-1185">Reference proteome</keyword>
<dbReference type="AlphaFoldDB" id="A0A4V2PU50"/>
<sequence>MIEYISFIEKSTWQNQLKNIELQIENPINRIK</sequence>